<dbReference type="EMBL" id="JAWDJR010000002">
    <property type="protein sequence ID" value="KAK9979128.1"/>
    <property type="molecule type" value="Genomic_DNA"/>
</dbReference>
<protein>
    <submittedName>
        <fullName evidence="2">Uncharacterized protein</fullName>
    </submittedName>
</protein>
<evidence type="ECO:0000313" key="2">
    <source>
        <dbReference type="EMBL" id="KAK9979128.1"/>
    </source>
</evidence>
<sequence length="79" mass="9093">MMASVNMDLLKPVEGGMEESDSGWASNMSDLDRFERGSFDLVPPHMEKEYIAKWIMENEFDYDNVPDVSEDISEDVKQN</sequence>
<accession>A0AAW2B199</accession>
<dbReference type="AlphaFoldDB" id="A0AAW2B199"/>
<reference evidence="2 3" key="1">
    <citation type="submission" date="2024-05" db="EMBL/GenBank/DDBJ databases">
        <title>A high-quality chromosomal-level genome assembly of Topmouth culter (Culter alburnus).</title>
        <authorList>
            <person name="Zhao H."/>
        </authorList>
    </citation>
    <scope>NUCLEOTIDE SEQUENCE [LARGE SCALE GENOMIC DNA]</scope>
    <source>
        <strain evidence="2">CATC2023</strain>
        <tissue evidence="2">Muscle</tissue>
    </source>
</reference>
<evidence type="ECO:0000313" key="3">
    <source>
        <dbReference type="Proteomes" id="UP001479290"/>
    </source>
</evidence>
<name>A0AAW2B199_CULAL</name>
<proteinExistence type="predicted"/>
<gene>
    <name evidence="2" type="ORF">ABG768_012572</name>
</gene>
<organism evidence="2 3">
    <name type="scientific">Culter alburnus</name>
    <name type="common">Topmouth culter</name>
    <dbReference type="NCBI Taxonomy" id="194366"/>
    <lineage>
        <taxon>Eukaryota</taxon>
        <taxon>Metazoa</taxon>
        <taxon>Chordata</taxon>
        <taxon>Craniata</taxon>
        <taxon>Vertebrata</taxon>
        <taxon>Euteleostomi</taxon>
        <taxon>Actinopterygii</taxon>
        <taxon>Neopterygii</taxon>
        <taxon>Teleostei</taxon>
        <taxon>Ostariophysi</taxon>
        <taxon>Cypriniformes</taxon>
        <taxon>Xenocyprididae</taxon>
        <taxon>Xenocypridinae</taxon>
        <taxon>Culter</taxon>
    </lineage>
</organism>
<comment type="caution">
    <text evidence="2">The sequence shown here is derived from an EMBL/GenBank/DDBJ whole genome shotgun (WGS) entry which is preliminary data.</text>
</comment>
<evidence type="ECO:0000256" key="1">
    <source>
        <dbReference type="SAM" id="MobiDB-lite"/>
    </source>
</evidence>
<keyword evidence="3" id="KW-1185">Reference proteome</keyword>
<dbReference type="Proteomes" id="UP001479290">
    <property type="component" value="Unassembled WGS sequence"/>
</dbReference>
<feature type="region of interest" description="Disordered" evidence="1">
    <location>
        <begin position="1"/>
        <end position="25"/>
    </location>
</feature>